<name>A0A9W6Q4C7_9ACTN</name>
<dbReference type="InterPro" id="IPR036412">
    <property type="entry name" value="HAD-like_sf"/>
</dbReference>
<dbReference type="Pfam" id="PF00702">
    <property type="entry name" value="Hydrolase"/>
    <property type="match status" value="1"/>
</dbReference>
<reference evidence="1" key="1">
    <citation type="submission" date="2023-02" db="EMBL/GenBank/DDBJ databases">
        <title>Kitasatospora phosalacinea NBRC 14627.</title>
        <authorList>
            <person name="Ichikawa N."/>
            <person name="Sato H."/>
            <person name="Tonouchi N."/>
        </authorList>
    </citation>
    <scope>NUCLEOTIDE SEQUENCE</scope>
    <source>
        <strain evidence="1">NBRC 14627</strain>
    </source>
</reference>
<dbReference type="EMBL" id="BSSA01000006">
    <property type="protein sequence ID" value="GLW69915.1"/>
    <property type="molecule type" value="Genomic_DNA"/>
</dbReference>
<dbReference type="CDD" id="cd07526">
    <property type="entry name" value="HAD_BPGM_like"/>
    <property type="match status" value="1"/>
</dbReference>
<evidence type="ECO:0000313" key="2">
    <source>
        <dbReference type="Proteomes" id="UP001165041"/>
    </source>
</evidence>
<dbReference type="InterPro" id="IPR006439">
    <property type="entry name" value="HAD-SF_hydro_IA"/>
</dbReference>
<comment type="caution">
    <text evidence="1">The sequence shown here is derived from an EMBL/GenBank/DDBJ whole genome shotgun (WGS) entry which is preliminary data.</text>
</comment>
<dbReference type="SFLD" id="SFLDG01129">
    <property type="entry name" value="C1.5:_HAD__Beta-PGM__Phosphata"/>
    <property type="match status" value="1"/>
</dbReference>
<proteinExistence type="predicted"/>
<dbReference type="Proteomes" id="UP001165041">
    <property type="component" value="Unassembled WGS sequence"/>
</dbReference>
<dbReference type="AlphaFoldDB" id="A0A9W6Q4C7"/>
<evidence type="ECO:0000313" key="1">
    <source>
        <dbReference type="EMBL" id="GLW69915.1"/>
    </source>
</evidence>
<dbReference type="GO" id="GO:0016787">
    <property type="term" value="F:hydrolase activity"/>
    <property type="evidence" value="ECO:0007669"/>
    <property type="project" value="UniProtKB-KW"/>
</dbReference>
<dbReference type="SFLD" id="SFLDS00003">
    <property type="entry name" value="Haloacid_Dehalogenase"/>
    <property type="match status" value="1"/>
</dbReference>
<dbReference type="Gene3D" id="3.40.50.1000">
    <property type="entry name" value="HAD superfamily/HAD-like"/>
    <property type="match status" value="1"/>
</dbReference>
<sequence>MSDDTGRDGYDLLILDNDGVLVDSEPISNRVLAEYLTELGHPTTIEDSYRDFMGTAAHTVHDVIAERYGAVLPEDFDDLFHARVFAAFERELRPVAGAEKLLGHLQEHGVRYCVASSAHHSWIRTAHRLTGLSGYFTDELLFSAQDVGVGKPAPDLFLHAARTMGVDPARCLVLEDSRNGVLAARAAGMDVYGYAALTDPAKLTSAGATGLLTALDEAIALLPN</sequence>
<protein>
    <submittedName>
        <fullName evidence="1">Hydrolase</fullName>
    </submittedName>
</protein>
<gene>
    <name evidence="1" type="ORF">Kpho02_22140</name>
</gene>
<dbReference type="SUPFAM" id="SSF56784">
    <property type="entry name" value="HAD-like"/>
    <property type="match status" value="1"/>
</dbReference>
<keyword evidence="1" id="KW-0378">Hydrolase</keyword>
<dbReference type="PANTHER" id="PTHR18901:SF38">
    <property type="entry name" value="PSEUDOURIDINE-5'-PHOSPHATASE"/>
    <property type="match status" value="1"/>
</dbReference>
<dbReference type="PANTHER" id="PTHR18901">
    <property type="entry name" value="2-DEOXYGLUCOSE-6-PHOSPHATE PHOSPHATASE 2"/>
    <property type="match status" value="1"/>
</dbReference>
<dbReference type="NCBIfam" id="TIGR01509">
    <property type="entry name" value="HAD-SF-IA-v3"/>
    <property type="match status" value="1"/>
</dbReference>
<dbReference type="InterPro" id="IPR023214">
    <property type="entry name" value="HAD_sf"/>
</dbReference>
<accession>A0A9W6Q4C7</accession>
<dbReference type="RefSeq" id="WP_285735781.1">
    <property type="nucleotide sequence ID" value="NZ_BSSA01000006.1"/>
</dbReference>
<organism evidence="1 2">
    <name type="scientific">Kitasatospora phosalacinea</name>
    <dbReference type="NCBI Taxonomy" id="2065"/>
    <lineage>
        <taxon>Bacteria</taxon>
        <taxon>Bacillati</taxon>
        <taxon>Actinomycetota</taxon>
        <taxon>Actinomycetes</taxon>
        <taxon>Kitasatosporales</taxon>
        <taxon>Streptomycetaceae</taxon>
        <taxon>Kitasatospora</taxon>
    </lineage>
</organism>
<dbReference type="InterPro" id="IPR023198">
    <property type="entry name" value="PGP-like_dom2"/>
</dbReference>
<dbReference type="Gene3D" id="1.10.150.240">
    <property type="entry name" value="Putative phosphatase, domain 2"/>
    <property type="match status" value="1"/>
</dbReference>